<accession>A0A8J6UG34</accession>
<evidence type="ECO:0000313" key="2">
    <source>
        <dbReference type="Proteomes" id="UP000638014"/>
    </source>
</evidence>
<dbReference type="RefSeq" id="WP_191144642.1">
    <property type="nucleotide sequence ID" value="NZ_JACXAF010000009.1"/>
</dbReference>
<evidence type="ECO:0000313" key="1">
    <source>
        <dbReference type="EMBL" id="MBD1389536.1"/>
    </source>
</evidence>
<proteinExistence type="predicted"/>
<reference evidence="1" key="1">
    <citation type="submission" date="2020-09" db="EMBL/GenBank/DDBJ databases">
        <title>A novel bacterium of genus Neiella, isolated from South China Sea.</title>
        <authorList>
            <person name="Huang H."/>
            <person name="Mo K."/>
            <person name="Hu Y."/>
        </authorList>
    </citation>
    <scope>NUCLEOTIDE SEQUENCE</scope>
    <source>
        <strain evidence="1">HB171785</strain>
    </source>
</reference>
<dbReference type="AlphaFoldDB" id="A0A8J6UG34"/>
<comment type="caution">
    <text evidence="1">The sequence shown here is derived from an EMBL/GenBank/DDBJ whole genome shotgun (WGS) entry which is preliminary data.</text>
</comment>
<sequence length="278" mass="30246">MALTSNNLRLYVKQPSGACEGPFDSNTIRKMVLEGEIDERTMLAKKTMLSRDDFAAASLVLARHKSLSDIVHRLSHSSIVQTADNAVSEQVAPSVEVPHYDLPPSVQPSYKEQPIAALEHAPNTISHLNISAPVGEPTYMVLDSLPSGITGPLVLSQLQALFNQGYLSAESKVTNMKTQATTLLLKELNAKPRVVCRTIDLGCERVKSDQTLKGLKYGLKIDFATARETIELEANALAEDGYDVVSVTPIHAYVAFKGSEDHESGTSTVGFVITARRR</sequence>
<name>A0A8J6UG34_9GAMM</name>
<organism evidence="1 2">
    <name type="scientific">Neiella litorisoli</name>
    <dbReference type="NCBI Taxonomy" id="2771431"/>
    <lineage>
        <taxon>Bacteria</taxon>
        <taxon>Pseudomonadati</taxon>
        <taxon>Pseudomonadota</taxon>
        <taxon>Gammaproteobacteria</taxon>
        <taxon>Alteromonadales</taxon>
        <taxon>Echinimonadaceae</taxon>
        <taxon>Neiella</taxon>
    </lineage>
</organism>
<keyword evidence="2" id="KW-1185">Reference proteome</keyword>
<gene>
    <name evidence="1" type="ORF">IC617_08855</name>
</gene>
<protein>
    <submittedName>
        <fullName evidence="1">Uncharacterized protein</fullName>
    </submittedName>
</protein>
<dbReference type="Proteomes" id="UP000638014">
    <property type="component" value="Unassembled WGS sequence"/>
</dbReference>
<dbReference type="EMBL" id="JACXAF010000009">
    <property type="protein sequence ID" value="MBD1389536.1"/>
    <property type="molecule type" value="Genomic_DNA"/>
</dbReference>